<dbReference type="InterPro" id="IPR002022">
    <property type="entry name" value="Pec_lyase"/>
</dbReference>
<keyword evidence="11" id="KW-0119">Carbohydrate metabolism</keyword>
<protein>
    <recommendedName>
        <fullName evidence="10">pectin lyase</fullName>
        <ecNumber evidence="10">4.2.2.10</ecNumber>
    </recommendedName>
</protein>
<evidence type="ECO:0000256" key="7">
    <source>
        <dbReference type="ARBA" id="ARBA00023239"/>
    </source>
</evidence>
<evidence type="ECO:0000256" key="10">
    <source>
        <dbReference type="ARBA" id="ARBA00039082"/>
    </source>
</evidence>
<evidence type="ECO:0000313" key="15">
    <source>
        <dbReference type="Proteomes" id="UP001152300"/>
    </source>
</evidence>
<dbReference type="InterPro" id="IPR012334">
    <property type="entry name" value="Pectin_lyas_fold"/>
</dbReference>
<dbReference type="OrthoDB" id="1637350at2759"/>
<dbReference type="SUPFAM" id="SSF51126">
    <property type="entry name" value="Pectin lyase-like"/>
    <property type="match status" value="1"/>
</dbReference>
<comment type="similarity">
    <text evidence="2 11">Belongs to the polysaccharide lyase 1 family.</text>
</comment>
<comment type="function">
    <text evidence="9">Pectinolytic enzymes consist of four classes of enzymes: pectin lyase, polygalacturonase, pectin methylesterase and rhamnogalacturonase. Among pectinolytic enzymes, pectin lyase is the most important in depolymerization of pectin, since it cleaves internal glycosidic bonds of highly methylated pectins.</text>
</comment>
<reference evidence="14" key="1">
    <citation type="submission" date="2022-11" db="EMBL/GenBank/DDBJ databases">
        <title>Genome Resource of Sclerotinia nivalis Strain SnTB1, a Plant Pathogen Isolated from American Ginseng.</title>
        <authorList>
            <person name="Fan S."/>
        </authorList>
    </citation>
    <scope>NUCLEOTIDE SEQUENCE</scope>
    <source>
        <strain evidence="14">SnTB1</strain>
    </source>
</reference>
<dbReference type="GO" id="GO:0047490">
    <property type="term" value="F:pectin lyase activity"/>
    <property type="evidence" value="ECO:0007669"/>
    <property type="project" value="UniProtKB-EC"/>
</dbReference>
<evidence type="ECO:0000256" key="4">
    <source>
        <dbReference type="ARBA" id="ARBA00022729"/>
    </source>
</evidence>
<comment type="catalytic activity">
    <reaction evidence="8">
        <text>Eliminative cleavage of (1-&gt;4)-alpha-D-galacturonan methyl ester to give oligosaccharides with 4-deoxy-6-O-methyl-alpha-D-galact-4-enuronosyl groups at their non-reducing ends.</text>
        <dbReference type="EC" id="4.2.2.10"/>
    </reaction>
</comment>
<dbReference type="EMBL" id="JAPEIS010000007">
    <property type="protein sequence ID" value="KAJ8064366.1"/>
    <property type="molecule type" value="Genomic_DNA"/>
</dbReference>
<dbReference type="Gene3D" id="2.160.20.10">
    <property type="entry name" value="Single-stranded right-handed beta-helix, Pectin lyase-like"/>
    <property type="match status" value="1"/>
</dbReference>
<feature type="domain" description="Pectate lyase" evidence="13">
    <location>
        <begin position="73"/>
        <end position="300"/>
    </location>
</feature>
<keyword evidence="3 11" id="KW-0964">Secreted</keyword>
<feature type="chain" id="PRO_5040894949" description="pectin lyase" evidence="12">
    <location>
        <begin position="20"/>
        <end position="384"/>
    </location>
</feature>
<sequence>MMYSLLFWFAAALFPLTHGANNTGSASGAAQGVTGGGNAAPVTPTTTAQLISYLTDSSPRVILITKTFDFRGSMGTTTATGCIPTSNTCGSGGQNAINANGWCGSSPKTTVSYDNAGNTPILVKGNKSIVGVGSAGVIIGRGLNLKGVSNVIIQNVHITNLNPSLIWGGDAITLVGTDLIWIDHCKFSLIGRQMLVTGSEAAGRVTISNNEFDGKTSWSSSCNNKHYWTMLFLGAADYITLSNNYVHDCSGRAPKVGGSGAIYMHAVNNYFTSIDGHDFDVDAGGAVLMEGNYFKSVKTPITAESATAGGSIFNAVAGTESSCSASLGRACVSNAAAGSGAITAPGKTNFFASFKSKGTGNVPAAIAASAVPAYVMANAGIGKI</sequence>
<evidence type="ECO:0000313" key="14">
    <source>
        <dbReference type="EMBL" id="KAJ8064366.1"/>
    </source>
</evidence>
<dbReference type="AlphaFoldDB" id="A0A9X0DI48"/>
<evidence type="ECO:0000256" key="9">
    <source>
        <dbReference type="ARBA" id="ARBA00037631"/>
    </source>
</evidence>
<keyword evidence="11" id="KW-0624">Polysaccharide degradation</keyword>
<dbReference type="GO" id="GO:0030570">
    <property type="term" value="F:pectate lyase activity"/>
    <property type="evidence" value="ECO:0007669"/>
    <property type="project" value="InterPro"/>
</dbReference>
<dbReference type="Proteomes" id="UP001152300">
    <property type="component" value="Unassembled WGS sequence"/>
</dbReference>
<accession>A0A9X0DI48</accession>
<dbReference type="Pfam" id="PF00544">
    <property type="entry name" value="Pectate_lyase_4"/>
    <property type="match status" value="1"/>
</dbReference>
<dbReference type="GO" id="GO:0000272">
    <property type="term" value="P:polysaccharide catabolic process"/>
    <property type="evidence" value="ECO:0007669"/>
    <property type="project" value="UniProtKB-KW"/>
</dbReference>
<keyword evidence="15" id="KW-1185">Reference proteome</keyword>
<dbReference type="FunFam" id="2.160.20.10:FF:000003">
    <property type="entry name" value="Pectin lyase F"/>
    <property type="match status" value="1"/>
</dbReference>
<dbReference type="PANTHER" id="PTHR31683">
    <property type="entry name" value="PECTATE LYASE 18-RELATED"/>
    <property type="match status" value="1"/>
</dbReference>
<dbReference type="InterPro" id="IPR045032">
    <property type="entry name" value="PEL"/>
</dbReference>
<comment type="caution">
    <text evidence="14">The sequence shown here is derived from an EMBL/GenBank/DDBJ whole genome shotgun (WGS) entry which is preliminary data.</text>
</comment>
<evidence type="ECO:0000256" key="5">
    <source>
        <dbReference type="ARBA" id="ARBA00023157"/>
    </source>
</evidence>
<evidence type="ECO:0000256" key="1">
    <source>
        <dbReference type="ARBA" id="ARBA00004613"/>
    </source>
</evidence>
<organism evidence="14 15">
    <name type="scientific">Sclerotinia nivalis</name>
    <dbReference type="NCBI Taxonomy" id="352851"/>
    <lineage>
        <taxon>Eukaryota</taxon>
        <taxon>Fungi</taxon>
        <taxon>Dikarya</taxon>
        <taxon>Ascomycota</taxon>
        <taxon>Pezizomycotina</taxon>
        <taxon>Leotiomycetes</taxon>
        <taxon>Helotiales</taxon>
        <taxon>Sclerotiniaceae</taxon>
        <taxon>Sclerotinia</taxon>
    </lineage>
</organism>
<name>A0A9X0DI48_9HELO</name>
<gene>
    <name evidence="14" type="ORF">OCU04_006710</name>
</gene>
<keyword evidence="6" id="KW-0325">Glycoprotein</keyword>
<keyword evidence="4 12" id="KW-0732">Signal</keyword>
<dbReference type="SMART" id="SM00656">
    <property type="entry name" value="Amb_all"/>
    <property type="match status" value="1"/>
</dbReference>
<dbReference type="GO" id="GO:0005576">
    <property type="term" value="C:extracellular region"/>
    <property type="evidence" value="ECO:0007669"/>
    <property type="project" value="UniProtKB-SubCell"/>
</dbReference>
<keyword evidence="5" id="KW-1015">Disulfide bond</keyword>
<evidence type="ECO:0000256" key="6">
    <source>
        <dbReference type="ARBA" id="ARBA00023180"/>
    </source>
</evidence>
<evidence type="ECO:0000256" key="12">
    <source>
        <dbReference type="SAM" id="SignalP"/>
    </source>
</evidence>
<dbReference type="InterPro" id="IPR011050">
    <property type="entry name" value="Pectin_lyase_fold/virulence"/>
</dbReference>
<evidence type="ECO:0000256" key="2">
    <source>
        <dbReference type="ARBA" id="ARBA00010980"/>
    </source>
</evidence>
<comment type="subcellular location">
    <subcellularLocation>
        <location evidence="1 11">Secreted</location>
    </subcellularLocation>
</comment>
<proteinExistence type="inferred from homology"/>
<dbReference type="EC" id="4.2.2.10" evidence="10"/>
<dbReference type="PANTHER" id="PTHR31683:SF67">
    <property type="entry name" value="PECTIN LYASE F-RELATED"/>
    <property type="match status" value="1"/>
</dbReference>
<feature type="signal peptide" evidence="12">
    <location>
        <begin position="1"/>
        <end position="19"/>
    </location>
</feature>
<evidence type="ECO:0000259" key="13">
    <source>
        <dbReference type="SMART" id="SM00656"/>
    </source>
</evidence>
<evidence type="ECO:0000256" key="8">
    <source>
        <dbReference type="ARBA" id="ARBA00036818"/>
    </source>
</evidence>
<evidence type="ECO:0000256" key="11">
    <source>
        <dbReference type="RuleBase" id="RU361173"/>
    </source>
</evidence>
<keyword evidence="7 11" id="KW-0456">Lyase</keyword>
<evidence type="ECO:0000256" key="3">
    <source>
        <dbReference type="ARBA" id="ARBA00022525"/>
    </source>
</evidence>